<protein>
    <submittedName>
        <fullName evidence="3">Uncharacterized protein</fullName>
    </submittedName>
</protein>
<keyword evidence="4" id="KW-1185">Reference proteome</keyword>
<keyword evidence="2" id="KW-1133">Transmembrane helix</keyword>
<accession>A0ABV9D5U7</accession>
<feature type="transmembrane region" description="Helical" evidence="2">
    <location>
        <begin position="59"/>
        <end position="76"/>
    </location>
</feature>
<gene>
    <name evidence="3" type="ORF">ACFO3F_01600</name>
</gene>
<evidence type="ECO:0000256" key="2">
    <source>
        <dbReference type="SAM" id="Phobius"/>
    </source>
</evidence>
<feature type="transmembrane region" description="Helical" evidence="2">
    <location>
        <begin position="83"/>
        <end position="109"/>
    </location>
</feature>
<reference evidence="4" key="1">
    <citation type="journal article" date="2019" name="Int. J. Syst. Evol. Microbiol.">
        <title>The Global Catalogue of Microorganisms (GCM) 10K type strain sequencing project: providing services to taxonomists for standard genome sequencing and annotation.</title>
        <authorList>
            <consortium name="The Broad Institute Genomics Platform"/>
            <consortium name="The Broad Institute Genome Sequencing Center for Infectious Disease"/>
            <person name="Wu L."/>
            <person name="Ma J."/>
        </authorList>
    </citation>
    <scope>NUCLEOTIDE SEQUENCE [LARGE SCALE GENOMIC DNA]</scope>
    <source>
        <strain evidence="4">JCM 3369</strain>
    </source>
</reference>
<feature type="region of interest" description="Disordered" evidence="1">
    <location>
        <begin position="1"/>
        <end position="26"/>
    </location>
</feature>
<proteinExistence type="predicted"/>
<sequence>MTNPHSSVPSYPPPGPTPGPTREERSAGLRPGLILGLALLPLVIGVARASGAIQTGGNAIVLVGLVTAVWLTVVAGRNVARPLATLTLTGLTAGVYLALLFGGVSVLGIGAPFPVAGIIALPIVQTVWGFIAGLLALLINWVRT</sequence>
<keyword evidence="2" id="KW-0472">Membrane</keyword>
<keyword evidence="2" id="KW-0812">Transmembrane</keyword>
<evidence type="ECO:0000256" key="1">
    <source>
        <dbReference type="SAM" id="MobiDB-lite"/>
    </source>
</evidence>
<evidence type="ECO:0000313" key="4">
    <source>
        <dbReference type="Proteomes" id="UP001595955"/>
    </source>
</evidence>
<dbReference type="EMBL" id="JBHSGF010000001">
    <property type="protein sequence ID" value="MFC4553931.1"/>
    <property type="molecule type" value="Genomic_DNA"/>
</dbReference>
<feature type="transmembrane region" description="Helical" evidence="2">
    <location>
        <begin position="32"/>
        <end position="53"/>
    </location>
</feature>
<name>A0ABV9D5U7_9MICO</name>
<evidence type="ECO:0000313" key="3">
    <source>
        <dbReference type="EMBL" id="MFC4553931.1"/>
    </source>
</evidence>
<comment type="caution">
    <text evidence="3">The sequence shown here is derived from an EMBL/GenBank/DDBJ whole genome shotgun (WGS) entry which is preliminary data.</text>
</comment>
<organism evidence="3 4">
    <name type="scientific">Georgenia faecalis</name>
    <dbReference type="NCBI Taxonomy" id="2483799"/>
    <lineage>
        <taxon>Bacteria</taxon>
        <taxon>Bacillati</taxon>
        <taxon>Actinomycetota</taxon>
        <taxon>Actinomycetes</taxon>
        <taxon>Micrococcales</taxon>
        <taxon>Bogoriellaceae</taxon>
        <taxon>Georgenia</taxon>
    </lineage>
</organism>
<dbReference type="Proteomes" id="UP001595955">
    <property type="component" value="Unassembled WGS sequence"/>
</dbReference>
<feature type="compositionally biased region" description="Pro residues" evidence="1">
    <location>
        <begin position="10"/>
        <end position="19"/>
    </location>
</feature>
<dbReference type="RefSeq" id="WP_122823155.1">
    <property type="nucleotide sequence ID" value="NZ_CP033325.1"/>
</dbReference>
<feature type="transmembrane region" description="Helical" evidence="2">
    <location>
        <begin position="115"/>
        <end position="142"/>
    </location>
</feature>